<dbReference type="Proteomes" id="UP000291084">
    <property type="component" value="Chromosome 1"/>
</dbReference>
<dbReference type="AlphaFoldDB" id="A0A0S3R0D9"/>
<proteinExistence type="predicted"/>
<sequence>MTVETLSPNLPQSETSPPPPPPPSSVPLGQPPTTTVVNPNRRQLQPLSPPSFFLQIAIPWSFSLVWRSIDQLLVGSGGVRRLQVALSVARTIKVGRILGRLPSKGKKRKQVEVHVAAKLWSFFFLEHVFNIFHVT</sequence>
<accession>A0A0S3R0D9</accession>
<feature type="region of interest" description="Disordered" evidence="1">
    <location>
        <begin position="1"/>
        <end position="41"/>
    </location>
</feature>
<dbReference type="EMBL" id="AP015034">
    <property type="protein sequence ID" value="BAT74051.1"/>
    <property type="molecule type" value="Genomic_DNA"/>
</dbReference>
<keyword evidence="3" id="KW-1185">Reference proteome</keyword>
<protein>
    <submittedName>
        <fullName evidence="2">Uncharacterized protein</fullName>
    </submittedName>
</protein>
<evidence type="ECO:0000313" key="3">
    <source>
        <dbReference type="Proteomes" id="UP000291084"/>
    </source>
</evidence>
<gene>
    <name evidence="2" type="primary">Vigan.01G163800</name>
    <name evidence="2" type="ORF">VIGAN_01163800</name>
</gene>
<reference evidence="2 3" key="1">
    <citation type="journal article" date="2015" name="Sci. Rep.">
        <title>The power of single molecule real-time sequencing technology in the de novo assembly of a eukaryotic genome.</title>
        <authorList>
            <person name="Sakai H."/>
            <person name="Naito K."/>
            <person name="Ogiso-Tanaka E."/>
            <person name="Takahashi Y."/>
            <person name="Iseki K."/>
            <person name="Muto C."/>
            <person name="Satou K."/>
            <person name="Teruya K."/>
            <person name="Shiroma A."/>
            <person name="Shimoji M."/>
            <person name="Hirano T."/>
            <person name="Itoh T."/>
            <person name="Kaga A."/>
            <person name="Tomooka N."/>
        </authorList>
    </citation>
    <scope>NUCLEOTIDE SEQUENCE [LARGE SCALE GENOMIC DNA]</scope>
    <source>
        <strain evidence="3">cv. Shumari</strain>
    </source>
</reference>
<organism evidence="2 3">
    <name type="scientific">Vigna angularis var. angularis</name>
    <dbReference type="NCBI Taxonomy" id="157739"/>
    <lineage>
        <taxon>Eukaryota</taxon>
        <taxon>Viridiplantae</taxon>
        <taxon>Streptophyta</taxon>
        <taxon>Embryophyta</taxon>
        <taxon>Tracheophyta</taxon>
        <taxon>Spermatophyta</taxon>
        <taxon>Magnoliopsida</taxon>
        <taxon>eudicotyledons</taxon>
        <taxon>Gunneridae</taxon>
        <taxon>Pentapetalae</taxon>
        <taxon>rosids</taxon>
        <taxon>fabids</taxon>
        <taxon>Fabales</taxon>
        <taxon>Fabaceae</taxon>
        <taxon>Papilionoideae</taxon>
        <taxon>50 kb inversion clade</taxon>
        <taxon>NPAAA clade</taxon>
        <taxon>indigoferoid/millettioid clade</taxon>
        <taxon>Phaseoleae</taxon>
        <taxon>Vigna</taxon>
    </lineage>
</organism>
<evidence type="ECO:0000313" key="2">
    <source>
        <dbReference type="EMBL" id="BAT74051.1"/>
    </source>
</evidence>
<name>A0A0S3R0D9_PHAAN</name>
<feature type="compositionally biased region" description="Pro residues" evidence="1">
    <location>
        <begin position="16"/>
        <end position="25"/>
    </location>
</feature>
<evidence type="ECO:0000256" key="1">
    <source>
        <dbReference type="SAM" id="MobiDB-lite"/>
    </source>
</evidence>